<feature type="domain" description="Chromatin assembly factor 1 p150 subunit acidic region" evidence="8">
    <location>
        <begin position="224"/>
        <end position="364"/>
    </location>
</feature>
<feature type="domain" description="Chromatin assembly factor 1 subunit p150 C-terminal" evidence="10">
    <location>
        <begin position="548"/>
        <end position="788"/>
    </location>
</feature>
<evidence type="ECO:0000259" key="10">
    <source>
        <dbReference type="Pfam" id="PF15539"/>
    </source>
</evidence>
<feature type="compositionally biased region" description="Acidic residues" evidence="7">
    <location>
        <begin position="152"/>
        <end position="166"/>
    </location>
</feature>
<evidence type="ECO:0000256" key="6">
    <source>
        <dbReference type="ARBA" id="ARBA00023242"/>
    </source>
</evidence>
<keyword evidence="6" id="KW-0539">Nucleus</keyword>
<feature type="region of interest" description="Disordered" evidence="7">
    <location>
        <begin position="404"/>
        <end position="432"/>
    </location>
</feature>
<dbReference type="GO" id="GO:0006334">
    <property type="term" value="P:nucleosome assembly"/>
    <property type="evidence" value="ECO:0007669"/>
    <property type="project" value="TreeGrafter"/>
</dbReference>
<evidence type="ECO:0000256" key="1">
    <source>
        <dbReference type="ARBA" id="ARBA00004123"/>
    </source>
</evidence>
<reference evidence="11" key="2">
    <citation type="submission" date="2025-09" db="UniProtKB">
        <authorList>
            <consortium name="Ensembl"/>
        </authorList>
    </citation>
    <scope>IDENTIFICATION</scope>
</reference>
<feature type="region of interest" description="Disordered" evidence="7">
    <location>
        <begin position="476"/>
        <end position="537"/>
    </location>
</feature>
<feature type="compositionally biased region" description="Basic and acidic residues" evidence="7">
    <location>
        <begin position="408"/>
        <end position="431"/>
    </location>
</feature>
<dbReference type="InterPro" id="IPR029105">
    <property type="entry name" value="CAF1-p150_C2"/>
</dbReference>
<dbReference type="GO" id="GO:0006260">
    <property type="term" value="P:DNA replication"/>
    <property type="evidence" value="ECO:0007669"/>
    <property type="project" value="UniProtKB-KW"/>
</dbReference>
<feature type="compositionally biased region" description="Acidic residues" evidence="7">
    <location>
        <begin position="498"/>
        <end position="514"/>
    </location>
</feature>
<dbReference type="PANTHER" id="PTHR15272:SF0">
    <property type="entry name" value="CHROMATIN ASSEMBLY FACTOR 1 SUBUNIT A"/>
    <property type="match status" value="1"/>
</dbReference>
<feature type="compositionally biased region" description="Low complexity" evidence="7">
    <location>
        <begin position="108"/>
        <end position="117"/>
    </location>
</feature>
<evidence type="ECO:0000256" key="3">
    <source>
        <dbReference type="ARBA" id="ARBA00022763"/>
    </source>
</evidence>
<sequence length="791" mass="89405">MDCKASNANKKLIQRLPFKRLNAEPKENQPPKRPCTHSCPGPADLDTQNENESSPLSERSGPPLVNGRGPLDGFLRRRCPASSASSDSKVVIDLTDDDKSSPVKRRGSPAPAASRPPAKTKQQRKDRTEAAGKHKDVTDTPETQTADFVLITDEEAEEEEEEEEDLATSVSQLDTTTQDSDSEPEEQNESGNKSTQSPSSASSMSESSPENTKTQSLQEQEERLRLRQEKERQKEEAKAAKEKKKEEARMLKEEKEREKREKKEKEEREKREKKEKEEKEKAERLKAKEELRKSKLAKLEEKRKKEEEKRMKEEEKRLKEEKDRLKAEKAEITRFLQKPKIQQAPKTLAAACGKFAPFEIKGNMSLAPLCRVQCDDSVLEELDRCLLKPAENLNALKDWIGQKPRRSGRTEHRDCIALDPSKPDDTPDRRRYGPMKLLQFHENYRPAYWGTWRKTSSHISPRCPLRQDKQDLLDYEVDSDEEWEEEEPGESLSHSEGQEEEEEGGEDDDDDDDGFFVPHGYLSDDEGALEEEDGGDLEKQKLRQTLKAREWDELMSSKKKMKVLEAVVRGCVWDEDGAGLEAFQPYAVCLIDPLPTVDNSSTPALGQLLPLLHGNPNSGKVIISEFQEFCRHQSSSSSSSSPSELPSPQSPPENVPSIQVRRLIKSNAVYEKRSSFKRCCWYVHADVLTRFGQDALSVPCKWTYLTAGARDESREEPQAATGSQGNSPTTPQAASAQLASNKRKSAGSMSITKFMKRCNDPEQVEAAETDGFQADTEDDYDEDCVIISTQT</sequence>
<feature type="compositionally biased region" description="Polar residues" evidence="7">
    <location>
        <begin position="720"/>
        <end position="740"/>
    </location>
</feature>
<evidence type="ECO:0000256" key="4">
    <source>
        <dbReference type="ARBA" id="ARBA00023186"/>
    </source>
</evidence>
<reference evidence="11" key="1">
    <citation type="submission" date="2025-08" db="UniProtKB">
        <authorList>
            <consortium name="Ensembl"/>
        </authorList>
    </citation>
    <scope>IDENTIFICATION</scope>
</reference>
<keyword evidence="3" id="KW-0227">DNA damage</keyword>
<feature type="compositionally biased region" description="Basic and acidic residues" evidence="7">
    <location>
        <begin position="220"/>
        <end position="323"/>
    </location>
</feature>
<name>A0A3B5LJ80_9TELE</name>
<feature type="compositionally biased region" description="Basic and acidic residues" evidence="7">
    <location>
        <begin position="123"/>
        <end position="138"/>
    </location>
</feature>
<evidence type="ECO:0000256" key="7">
    <source>
        <dbReference type="SAM" id="MobiDB-lite"/>
    </source>
</evidence>
<evidence type="ECO:0000259" key="9">
    <source>
        <dbReference type="Pfam" id="PF12253"/>
    </source>
</evidence>
<keyword evidence="4" id="KW-0143">Chaperone</keyword>
<dbReference type="Ensembl" id="ENSXCOT00000012281.1">
    <property type="protein sequence ID" value="ENSXCOP00000012143.1"/>
    <property type="gene ID" value="ENSXCOG00000009181.1"/>
</dbReference>
<dbReference type="Pfam" id="PF11600">
    <property type="entry name" value="CAF1A_acidic"/>
    <property type="match status" value="1"/>
</dbReference>
<dbReference type="InterPro" id="IPR021644">
    <property type="entry name" value="CAF-1_p150_acidic"/>
</dbReference>
<feature type="compositionally biased region" description="Acidic residues" evidence="7">
    <location>
        <begin position="476"/>
        <end position="489"/>
    </location>
</feature>
<dbReference type="GO" id="GO:0033186">
    <property type="term" value="C:CAF-1 complex"/>
    <property type="evidence" value="ECO:0007669"/>
    <property type="project" value="TreeGrafter"/>
</dbReference>
<evidence type="ECO:0000256" key="5">
    <source>
        <dbReference type="ARBA" id="ARBA00023204"/>
    </source>
</evidence>
<evidence type="ECO:0000256" key="2">
    <source>
        <dbReference type="ARBA" id="ARBA00022705"/>
    </source>
</evidence>
<evidence type="ECO:0000313" key="12">
    <source>
        <dbReference type="Proteomes" id="UP000261380"/>
    </source>
</evidence>
<dbReference type="InterPro" id="IPR022043">
    <property type="entry name" value="CAF1A_DD"/>
</dbReference>
<feature type="compositionally biased region" description="Polar residues" evidence="7">
    <location>
        <begin position="168"/>
        <end position="179"/>
    </location>
</feature>
<evidence type="ECO:0000313" key="11">
    <source>
        <dbReference type="Ensembl" id="ENSXCOP00000012143.1"/>
    </source>
</evidence>
<keyword evidence="2" id="KW-0235">DNA replication</keyword>
<feature type="compositionally biased region" description="Low complexity" evidence="7">
    <location>
        <begin position="194"/>
        <end position="208"/>
    </location>
</feature>
<dbReference type="Proteomes" id="UP000261380">
    <property type="component" value="Unplaced"/>
</dbReference>
<feature type="domain" description="Chromatin assembly factor 1 subunit A dimerization" evidence="9">
    <location>
        <begin position="436"/>
        <end position="509"/>
    </location>
</feature>
<dbReference type="PANTHER" id="PTHR15272">
    <property type="entry name" value="CHROMATIN ASSEMBLY FACTOR 1 SUBUNIT A CAF-1 SUBUNIT A"/>
    <property type="match status" value="1"/>
</dbReference>
<protein>
    <submittedName>
        <fullName evidence="11">Chromatin assembly factor 1, subunit A (p150)</fullName>
    </submittedName>
</protein>
<keyword evidence="5" id="KW-0234">DNA repair</keyword>
<feature type="region of interest" description="Disordered" evidence="7">
    <location>
        <begin position="633"/>
        <end position="658"/>
    </location>
</feature>
<dbReference type="GO" id="GO:0005634">
    <property type="term" value="C:nucleus"/>
    <property type="evidence" value="ECO:0007669"/>
    <property type="project" value="UniProtKB-SubCell"/>
</dbReference>
<comment type="subcellular location">
    <subcellularLocation>
        <location evidence="1">Nucleus</location>
    </subcellularLocation>
</comment>
<accession>A0A3B5LJ80</accession>
<organism evidence="11 12">
    <name type="scientific">Xiphophorus couchianus</name>
    <name type="common">Monterrey platyfish</name>
    <dbReference type="NCBI Taxonomy" id="32473"/>
    <lineage>
        <taxon>Eukaryota</taxon>
        <taxon>Metazoa</taxon>
        <taxon>Chordata</taxon>
        <taxon>Craniata</taxon>
        <taxon>Vertebrata</taxon>
        <taxon>Euteleostomi</taxon>
        <taxon>Actinopterygii</taxon>
        <taxon>Neopterygii</taxon>
        <taxon>Teleostei</taxon>
        <taxon>Neoteleostei</taxon>
        <taxon>Acanthomorphata</taxon>
        <taxon>Ovalentaria</taxon>
        <taxon>Atherinomorphae</taxon>
        <taxon>Cyprinodontiformes</taxon>
        <taxon>Poeciliidae</taxon>
        <taxon>Poeciliinae</taxon>
        <taxon>Xiphophorus</taxon>
    </lineage>
</organism>
<feature type="compositionally biased region" description="Low complexity" evidence="7">
    <location>
        <begin position="633"/>
        <end position="647"/>
    </location>
</feature>
<dbReference type="AlphaFoldDB" id="A0A3B5LJ80"/>
<feature type="compositionally biased region" description="Polar residues" evidence="7">
    <location>
        <begin position="209"/>
        <end position="218"/>
    </location>
</feature>
<feature type="compositionally biased region" description="Basic and acidic residues" evidence="7">
    <location>
        <begin position="21"/>
        <end position="30"/>
    </location>
</feature>
<feature type="region of interest" description="Disordered" evidence="7">
    <location>
        <begin position="1"/>
        <end position="323"/>
    </location>
</feature>
<dbReference type="GO" id="GO:0006281">
    <property type="term" value="P:DNA repair"/>
    <property type="evidence" value="ECO:0007669"/>
    <property type="project" value="UniProtKB-KW"/>
</dbReference>
<evidence type="ECO:0000259" key="8">
    <source>
        <dbReference type="Pfam" id="PF11600"/>
    </source>
</evidence>
<feature type="compositionally biased region" description="Acidic residues" evidence="7">
    <location>
        <begin position="523"/>
        <end position="535"/>
    </location>
</feature>
<feature type="region of interest" description="Disordered" evidence="7">
    <location>
        <begin position="709"/>
        <end position="780"/>
    </location>
</feature>
<keyword evidence="12" id="KW-1185">Reference proteome</keyword>
<dbReference type="STRING" id="32473.ENSXCOP00000012143"/>
<dbReference type="GeneTree" id="ENSGT00440000034888"/>
<dbReference type="Pfam" id="PF15539">
    <property type="entry name" value="CAF1-p150_C2"/>
    <property type="match status" value="1"/>
</dbReference>
<feature type="compositionally biased region" description="Polar residues" evidence="7">
    <location>
        <begin position="46"/>
        <end position="57"/>
    </location>
</feature>
<dbReference type="Pfam" id="PF12253">
    <property type="entry name" value="CAF1A_dimeriz"/>
    <property type="match status" value="1"/>
</dbReference>
<proteinExistence type="predicted"/>